<sequence>MSSKNVVVTLELGHRATVRSQRTDEGFTHDWEVFVQGANGARIEAFIEKIVFTLHKSFAKPKRILKVPPYRVNEKGYGGFTMPIEITFKTNHPEDTRKTCFEYDLYLQHVDNPPINNMRKEKLTFLKPSEDFRKKLLQGGGVTDHEQSAPVKKMTSPKNNALVSMMAHEESNTNDKGGSVSRPSGGAKIKPQNAQQSHSDGSKKHKHPPVK</sequence>
<dbReference type="AlphaFoldDB" id="A0AAN9AHM7"/>
<dbReference type="PROSITE" id="PS51037">
    <property type="entry name" value="YEATS"/>
    <property type="match status" value="1"/>
</dbReference>
<dbReference type="GO" id="GO:0045893">
    <property type="term" value="P:positive regulation of DNA-templated transcription"/>
    <property type="evidence" value="ECO:0007669"/>
    <property type="project" value="TreeGrafter"/>
</dbReference>
<accession>A0AAN9AHM7</accession>
<dbReference type="Proteomes" id="UP001381693">
    <property type="component" value="Unassembled WGS sequence"/>
</dbReference>
<dbReference type="GO" id="GO:0003682">
    <property type="term" value="F:chromatin binding"/>
    <property type="evidence" value="ECO:0007669"/>
    <property type="project" value="TreeGrafter"/>
</dbReference>
<evidence type="ECO:0000313" key="5">
    <source>
        <dbReference type="EMBL" id="KAK7087021.1"/>
    </source>
</evidence>
<evidence type="ECO:0000256" key="1">
    <source>
        <dbReference type="ARBA" id="ARBA00023242"/>
    </source>
</evidence>
<dbReference type="PANTHER" id="PTHR47827">
    <property type="entry name" value="AHD DOMAIN-CONTAINING PROTEIN"/>
    <property type="match status" value="1"/>
</dbReference>
<proteinExistence type="predicted"/>
<gene>
    <name evidence="5" type="primary">MLLT1</name>
    <name evidence="5" type="ORF">SK128_001520</name>
</gene>
<dbReference type="InterPro" id="IPR052790">
    <property type="entry name" value="YEATS_domain"/>
</dbReference>
<comment type="subcellular location">
    <subcellularLocation>
        <location evidence="2">Nucleus</location>
    </subcellularLocation>
</comment>
<name>A0AAN9AHM7_HALRR</name>
<keyword evidence="1 2" id="KW-0539">Nucleus</keyword>
<feature type="region of interest" description="Disordered" evidence="3">
    <location>
        <begin position="166"/>
        <end position="211"/>
    </location>
</feature>
<dbReference type="InterPro" id="IPR038704">
    <property type="entry name" value="YEAST_sf"/>
</dbReference>
<comment type="caution">
    <text evidence="5">The sequence shown here is derived from an EMBL/GenBank/DDBJ whole genome shotgun (WGS) entry which is preliminary data.</text>
</comment>
<reference evidence="5 6" key="1">
    <citation type="submission" date="2023-11" db="EMBL/GenBank/DDBJ databases">
        <title>Halocaridina rubra genome assembly.</title>
        <authorList>
            <person name="Smith C."/>
        </authorList>
    </citation>
    <scope>NUCLEOTIDE SEQUENCE [LARGE SCALE GENOMIC DNA]</scope>
    <source>
        <strain evidence="5">EP-1</strain>
        <tissue evidence="5">Whole</tissue>
    </source>
</reference>
<dbReference type="PANTHER" id="PTHR47827:SF3">
    <property type="entry name" value="AF-9 ANC1 HOMOLOGY DOMAIN-CONTAINING PROTEIN"/>
    <property type="match status" value="1"/>
</dbReference>
<dbReference type="InterPro" id="IPR055129">
    <property type="entry name" value="YEATS_dom"/>
</dbReference>
<dbReference type="Pfam" id="PF03366">
    <property type="entry name" value="YEATS"/>
    <property type="match status" value="1"/>
</dbReference>
<evidence type="ECO:0000256" key="3">
    <source>
        <dbReference type="SAM" id="MobiDB-lite"/>
    </source>
</evidence>
<feature type="domain" description="YEATS" evidence="4">
    <location>
        <begin position="1"/>
        <end position="139"/>
    </location>
</feature>
<evidence type="ECO:0000256" key="2">
    <source>
        <dbReference type="PROSITE-ProRule" id="PRU00376"/>
    </source>
</evidence>
<dbReference type="Gene3D" id="2.60.40.1970">
    <property type="entry name" value="YEATS domain"/>
    <property type="match status" value="1"/>
</dbReference>
<keyword evidence="6" id="KW-1185">Reference proteome</keyword>
<dbReference type="CDD" id="cd16906">
    <property type="entry name" value="YEATS_AF-9_like"/>
    <property type="match status" value="1"/>
</dbReference>
<feature type="non-terminal residue" evidence="5">
    <location>
        <position position="211"/>
    </location>
</feature>
<evidence type="ECO:0000313" key="6">
    <source>
        <dbReference type="Proteomes" id="UP001381693"/>
    </source>
</evidence>
<organism evidence="5 6">
    <name type="scientific">Halocaridina rubra</name>
    <name type="common">Hawaiian red shrimp</name>
    <dbReference type="NCBI Taxonomy" id="373956"/>
    <lineage>
        <taxon>Eukaryota</taxon>
        <taxon>Metazoa</taxon>
        <taxon>Ecdysozoa</taxon>
        <taxon>Arthropoda</taxon>
        <taxon>Crustacea</taxon>
        <taxon>Multicrustacea</taxon>
        <taxon>Malacostraca</taxon>
        <taxon>Eumalacostraca</taxon>
        <taxon>Eucarida</taxon>
        <taxon>Decapoda</taxon>
        <taxon>Pleocyemata</taxon>
        <taxon>Caridea</taxon>
        <taxon>Atyoidea</taxon>
        <taxon>Atyidae</taxon>
        <taxon>Halocaridina</taxon>
    </lineage>
</organism>
<dbReference type="EMBL" id="JAXCGZ010000020">
    <property type="protein sequence ID" value="KAK7087021.1"/>
    <property type="molecule type" value="Genomic_DNA"/>
</dbReference>
<dbReference type="GO" id="GO:0008023">
    <property type="term" value="C:transcription elongation factor complex"/>
    <property type="evidence" value="ECO:0007669"/>
    <property type="project" value="TreeGrafter"/>
</dbReference>
<protein>
    <submittedName>
        <fullName evidence="5">Protein ENL</fullName>
    </submittedName>
</protein>
<evidence type="ECO:0000259" key="4">
    <source>
        <dbReference type="PROSITE" id="PS51037"/>
    </source>
</evidence>